<comment type="caution">
    <text evidence="5">The sequence shown here is derived from an EMBL/GenBank/DDBJ whole genome shotgun (WGS) entry which is preliminary data.</text>
</comment>
<feature type="chain" id="PRO_5008632516" description="Curli production assembly/transport component CsgE" evidence="4">
    <location>
        <begin position="22"/>
        <end position="153"/>
    </location>
</feature>
<evidence type="ECO:0000256" key="2">
    <source>
        <dbReference type="ARBA" id="ARBA00014024"/>
    </source>
</evidence>
<feature type="signal peptide" evidence="4">
    <location>
        <begin position="1"/>
        <end position="21"/>
    </location>
</feature>
<keyword evidence="3 4" id="KW-0732">Signal</keyword>
<dbReference type="Pfam" id="PF10627">
    <property type="entry name" value="CsgE"/>
    <property type="match status" value="1"/>
</dbReference>
<evidence type="ECO:0000256" key="4">
    <source>
        <dbReference type="SAM" id="SignalP"/>
    </source>
</evidence>
<dbReference type="RefSeq" id="WP_012551284.1">
    <property type="nucleotide sequence ID" value="NZ_CAWMPN010000002.1"/>
</dbReference>
<comment type="function">
    <text evidence="1">May be involved in the biogenesis of curli organelles.</text>
</comment>
<evidence type="ECO:0000256" key="1">
    <source>
        <dbReference type="ARBA" id="ARBA00003989"/>
    </source>
</evidence>
<evidence type="ECO:0000313" key="5">
    <source>
        <dbReference type="EMBL" id="OCH23841.1"/>
    </source>
</evidence>
<dbReference type="InterPro" id="IPR018900">
    <property type="entry name" value="Curli_CsgE"/>
</dbReference>
<gene>
    <name evidence="5" type="ORF">A6E04_00080</name>
</gene>
<protein>
    <recommendedName>
        <fullName evidence="2">Curli production assembly/transport component CsgE</fullName>
    </recommendedName>
</protein>
<dbReference type="AlphaFoldDB" id="A0A1B9P4G6"/>
<dbReference type="Proteomes" id="UP000093523">
    <property type="component" value="Unassembled WGS sequence"/>
</dbReference>
<reference evidence="5 6" key="1">
    <citation type="submission" date="2016-06" db="EMBL/GenBank/DDBJ databases">
        <authorList>
            <person name="Kjaerup R.B."/>
            <person name="Dalgaard T.S."/>
            <person name="Juul-Madsen H.R."/>
        </authorList>
    </citation>
    <scope>NUCLEOTIDE SEQUENCE [LARGE SCALE GENOMIC DNA]</scope>
    <source>
        <strain evidence="5 6">1S159</strain>
    </source>
</reference>
<proteinExistence type="predicted"/>
<evidence type="ECO:0000313" key="6">
    <source>
        <dbReference type="Proteomes" id="UP000093523"/>
    </source>
</evidence>
<sequence length="153" mass="17397">MNKYILFKVLMALLFSSLSNASESKAALENSTPLEKDKVNEVDDLVEIDGLIIDRTLTRLGKDFYFSFSIKMNSKYDDLGVNLTVKERPTALSGSIIGVYHFDKVIYRGALSPGQRQAEEKAEQAVEAVNQYIVKWQTEKLFKDTYDLDFPEI</sequence>
<dbReference type="EMBL" id="MAJU01000002">
    <property type="protein sequence ID" value="OCH23841.1"/>
    <property type="molecule type" value="Genomic_DNA"/>
</dbReference>
<evidence type="ECO:0000256" key="3">
    <source>
        <dbReference type="ARBA" id="ARBA00022729"/>
    </source>
</evidence>
<organism evidence="5 6">
    <name type="scientific">Aliivibrio logei</name>
    <name type="common">Vibrio logei</name>
    <dbReference type="NCBI Taxonomy" id="688"/>
    <lineage>
        <taxon>Bacteria</taxon>
        <taxon>Pseudomonadati</taxon>
        <taxon>Pseudomonadota</taxon>
        <taxon>Gammaproteobacteria</taxon>
        <taxon>Vibrionales</taxon>
        <taxon>Vibrionaceae</taxon>
        <taxon>Aliivibrio</taxon>
    </lineage>
</organism>
<name>A0A1B9P4G6_ALILO</name>
<accession>A0A1B9P4G6</accession>
<dbReference type="OrthoDB" id="6869495at2"/>
<dbReference type="STRING" id="688.A6E04_00080"/>